<name>A0ABW1KB35_9ACTN</name>
<keyword evidence="3" id="KW-1185">Reference proteome</keyword>
<proteinExistence type="predicted"/>
<evidence type="ECO:0000256" key="1">
    <source>
        <dbReference type="SAM" id="Phobius"/>
    </source>
</evidence>
<feature type="transmembrane region" description="Helical" evidence="1">
    <location>
        <begin position="104"/>
        <end position="124"/>
    </location>
</feature>
<protein>
    <submittedName>
        <fullName evidence="2">DUF624 domain-containing protein</fullName>
    </submittedName>
</protein>
<keyword evidence="1" id="KW-1133">Transmembrane helix</keyword>
<organism evidence="2 3">
    <name type="scientific">Plantactinospora solaniradicis</name>
    <dbReference type="NCBI Taxonomy" id="1723736"/>
    <lineage>
        <taxon>Bacteria</taxon>
        <taxon>Bacillati</taxon>
        <taxon>Actinomycetota</taxon>
        <taxon>Actinomycetes</taxon>
        <taxon>Micromonosporales</taxon>
        <taxon>Micromonosporaceae</taxon>
        <taxon>Plantactinospora</taxon>
    </lineage>
</organism>
<feature type="transmembrane region" description="Helical" evidence="1">
    <location>
        <begin position="176"/>
        <end position="194"/>
    </location>
</feature>
<dbReference type="Proteomes" id="UP001596203">
    <property type="component" value="Unassembled WGS sequence"/>
</dbReference>
<feature type="transmembrane region" description="Helical" evidence="1">
    <location>
        <begin position="20"/>
        <end position="41"/>
    </location>
</feature>
<evidence type="ECO:0000313" key="2">
    <source>
        <dbReference type="EMBL" id="MFC6018297.1"/>
    </source>
</evidence>
<feature type="transmembrane region" description="Helical" evidence="1">
    <location>
        <begin position="130"/>
        <end position="156"/>
    </location>
</feature>
<accession>A0ABW1KB35</accession>
<reference evidence="3" key="1">
    <citation type="journal article" date="2019" name="Int. J. Syst. Evol. Microbiol.">
        <title>The Global Catalogue of Microorganisms (GCM) 10K type strain sequencing project: providing services to taxonomists for standard genome sequencing and annotation.</title>
        <authorList>
            <consortium name="The Broad Institute Genomics Platform"/>
            <consortium name="The Broad Institute Genome Sequencing Center for Infectious Disease"/>
            <person name="Wu L."/>
            <person name="Ma J."/>
        </authorList>
    </citation>
    <scope>NUCLEOTIDE SEQUENCE [LARGE SCALE GENOMIC DNA]</scope>
    <source>
        <strain evidence="3">ZS-35-S2</strain>
    </source>
</reference>
<dbReference type="RefSeq" id="WP_377423583.1">
    <property type="nucleotide sequence ID" value="NZ_JBHSPR010000013.1"/>
</dbReference>
<feature type="transmembrane region" description="Helical" evidence="1">
    <location>
        <begin position="200"/>
        <end position="219"/>
    </location>
</feature>
<feature type="transmembrane region" description="Helical" evidence="1">
    <location>
        <begin position="53"/>
        <end position="74"/>
    </location>
</feature>
<evidence type="ECO:0000313" key="3">
    <source>
        <dbReference type="Proteomes" id="UP001596203"/>
    </source>
</evidence>
<sequence length="228" mass="24312">MNETAQARQFGEGPLSRTAALVYTLLVVELQLLAAVLPGLVPLVLLDSDASNVPLAAACALPFGPAISAALYALHRRSRDITDLKPAAAFWRGYRMNFSGVMRVWVPWLAFLTIVGVNLAGFSATDLPAWWAVLLVLIAVAASLWVANALVITSLFAFRAIDIARLAAYFLGRRPAVTVGNAGLLVAAAGVTYFASEAVLALLGSILAMMLLATCRLMITEVHEEFVD</sequence>
<comment type="caution">
    <text evidence="2">The sequence shown here is derived from an EMBL/GenBank/DDBJ whole genome shotgun (WGS) entry which is preliminary data.</text>
</comment>
<dbReference type="InterPro" id="IPR006938">
    <property type="entry name" value="DUF624"/>
</dbReference>
<keyword evidence="1" id="KW-0472">Membrane</keyword>
<dbReference type="EMBL" id="JBHSPR010000013">
    <property type="protein sequence ID" value="MFC6018297.1"/>
    <property type="molecule type" value="Genomic_DNA"/>
</dbReference>
<dbReference type="Pfam" id="PF04854">
    <property type="entry name" value="DUF624"/>
    <property type="match status" value="1"/>
</dbReference>
<gene>
    <name evidence="2" type="ORF">ACFP2T_19060</name>
</gene>
<keyword evidence="1" id="KW-0812">Transmembrane</keyword>